<reference evidence="3" key="1">
    <citation type="submission" date="2016-11" db="UniProtKB">
        <authorList>
            <consortium name="WormBaseParasite"/>
        </authorList>
    </citation>
    <scope>IDENTIFICATION</scope>
</reference>
<keyword evidence="2" id="KW-1185">Reference proteome</keyword>
<dbReference type="WBParaSite" id="Hba_14208">
    <property type="protein sequence ID" value="Hba_14208"/>
    <property type="gene ID" value="Hba_14208"/>
</dbReference>
<keyword evidence="1" id="KW-0175">Coiled coil</keyword>
<sequence length="392" mass="45155">MSRDYEFFTPAEYFSYKHFQRINDHVDNVIHKVKHRLSEVDLHPVKVRTILATDNMRDLMSKVDVTYEFVRKELENRKKEEREARRKDNNLIVKGMIEAINKISSLTEEYKTLTELLYKRQNIKLVNEDVEVDDLKDQKQIQQEPAIEKRPFVAKAHNDNRSLVLIQTQKIEKRLNNLQEEHNQQQKETEVALGFLAENMEKDFTLRANANTKGLEDINEKISSLIMENKLLSDRLNGLTHLVHELSNYGTLNSNVELTHERDLDEQINRSTEVSSNETVSLERAISSRSSRSSLKSVESGISEGTAIVELQLKAGRRPSQAVICQNVNENRMQLDEDPQRCVENLPNTESEVVAKTETNQQSSEINNDVMTRIDLLAIFCSLPAIDPPNGD</sequence>
<dbReference type="AlphaFoldDB" id="A0A1I7X9L7"/>
<evidence type="ECO:0000313" key="3">
    <source>
        <dbReference type="WBParaSite" id="Hba_14208"/>
    </source>
</evidence>
<accession>A0A1I7X9L7</accession>
<proteinExistence type="predicted"/>
<name>A0A1I7X9L7_HETBA</name>
<evidence type="ECO:0000313" key="2">
    <source>
        <dbReference type="Proteomes" id="UP000095283"/>
    </source>
</evidence>
<protein>
    <submittedName>
        <fullName evidence="3">Spindle pole body component SPC42</fullName>
    </submittedName>
</protein>
<organism evidence="2 3">
    <name type="scientific">Heterorhabditis bacteriophora</name>
    <name type="common">Entomopathogenic nematode worm</name>
    <dbReference type="NCBI Taxonomy" id="37862"/>
    <lineage>
        <taxon>Eukaryota</taxon>
        <taxon>Metazoa</taxon>
        <taxon>Ecdysozoa</taxon>
        <taxon>Nematoda</taxon>
        <taxon>Chromadorea</taxon>
        <taxon>Rhabditida</taxon>
        <taxon>Rhabditina</taxon>
        <taxon>Rhabditomorpha</taxon>
        <taxon>Strongyloidea</taxon>
        <taxon>Heterorhabditidae</taxon>
        <taxon>Heterorhabditis</taxon>
    </lineage>
</organism>
<dbReference type="Proteomes" id="UP000095283">
    <property type="component" value="Unplaced"/>
</dbReference>
<evidence type="ECO:0000256" key="1">
    <source>
        <dbReference type="SAM" id="Coils"/>
    </source>
</evidence>
<feature type="coiled-coil region" evidence="1">
    <location>
        <begin position="67"/>
        <end position="116"/>
    </location>
</feature>